<dbReference type="RefSeq" id="WP_188967656.1">
    <property type="nucleotide sequence ID" value="NZ_BMKW01000006.1"/>
</dbReference>
<organism evidence="1 2">
    <name type="scientific">Neoroseomonas lacus</name>
    <dbReference type="NCBI Taxonomy" id="287609"/>
    <lineage>
        <taxon>Bacteria</taxon>
        <taxon>Pseudomonadati</taxon>
        <taxon>Pseudomonadota</taxon>
        <taxon>Alphaproteobacteria</taxon>
        <taxon>Acetobacterales</taxon>
        <taxon>Acetobacteraceae</taxon>
        <taxon>Neoroseomonas</taxon>
    </lineage>
</organism>
<reference evidence="1" key="1">
    <citation type="journal article" date="2014" name="Int. J. Syst. Evol. Microbiol.">
        <title>Complete genome sequence of Corynebacterium casei LMG S-19264T (=DSM 44701T), isolated from a smear-ripened cheese.</title>
        <authorList>
            <consortium name="US DOE Joint Genome Institute (JGI-PGF)"/>
            <person name="Walter F."/>
            <person name="Albersmeier A."/>
            <person name="Kalinowski J."/>
            <person name="Ruckert C."/>
        </authorList>
    </citation>
    <scope>NUCLEOTIDE SEQUENCE</scope>
    <source>
        <strain evidence="1">CGMCC 1.3617</strain>
    </source>
</reference>
<evidence type="ECO:0000313" key="2">
    <source>
        <dbReference type="Proteomes" id="UP000661507"/>
    </source>
</evidence>
<dbReference type="Gene3D" id="3.30.2270.10">
    <property type="entry name" value="Folate-binding superfamily"/>
    <property type="match status" value="1"/>
</dbReference>
<dbReference type="Pfam" id="PF04267">
    <property type="entry name" value="SoxD"/>
    <property type="match status" value="1"/>
</dbReference>
<gene>
    <name evidence="1" type="primary">soxD</name>
    <name evidence="1" type="ORF">GCM10011320_27860</name>
</gene>
<dbReference type="GO" id="GO:0046653">
    <property type="term" value="P:tetrahydrofolate metabolic process"/>
    <property type="evidence" value="ECO:0007669"/>
    <property type="project" value="InterPro"/>
</dbReference>
<evidence type="ECO:0000313" key="1">
    <source>
        <dbReference type="EMBL" id="GGJ18938.1"/>
    </source>
</evidence>
<reference evidence="1" key="2">
    <citation type="submission" date="2020-09" db="EMBL/GenBank/DDBJ databases">
        <authorList>
            <person name="Sun Q."/>
            <person name="Zhou Y."/>
        </authorList>
    </citation>
    <scope>NUCLEOTIDE SEQUENCE</scope>
    <source>
        <strain evidence="1">CGMCC 1.3617</strain>
    </source>
</reference>
<comment type="caution">
    <text evidence="1">The sequence shown here is derived from an EMBL/GenBank/DDBJ whole genome shotgun (WGS) entry which is preliminary data.</text>
</comment>
<dbReference type="AlphaFoldDB" id="A0A917NQM5"/>
<dbReference type="Proteomes" id="UP000661507">
    <property type="component" value="Unassembled WGS sequence"/>
</dbReference>
<dbReference type="EMBL" id="BMKW01000006">
    <property type="protein sequence ID" value="GGJ18938.1"/>
    <property type="molecule type" value="Genomic_DNA"/>
</dbReference>
<name>A0A917NQM5_9PROT</name>
<keyword evidence="2" id="KW-1185">Reference proteome</keyword>
<proteinExistence type="predicted"/>
<dbReference type="GO" id="GO:0008115">
    <property type="term" value="F:sarcosine oxidase activity"/>
    <property type="evidence" value="ECO:0007669"/>
    <property type="project" value="InterPro"/>
</dbReference>
<sequence length="91" mass="10263">MLRIPCPHCGARDEIEFTYRGDATVARPGPDAGVDAFHDYLYLRTNPRGWQAEWWQHSSGCRAFLKLLRHTVTHEIRAVATATETLEVPGA</sequence>
<accession>A0A917NQM5</accession>
<protein>
    <submittedName>
        <fullName evidence="1">Sarcosine oxidase subunit delta</fullName>
    </submittedName>
</protein>
<dbReference type="InterPro" id="IPR038561">
    <property type="entry name" value="SoxD_sf"/>
</dbReference>
<dbReference type="InterPro" id="IPR006279">
    <property type="entry name" value="SoxD"/>
</dbReference>